<proteinExistence type="predicted"/>
<keyword evidence="1" id="KW-0472">Membrane</keyword>
<sequence>SKSACWEFESLHPCHLQSAFLCMKKGHSMSGLFAICDLFYRRFLRFFVMLFAFTTRPPLAKRYPFFNVPFLLTPVLAILFSL</sequence>
<feature type="transmembrane region" description="Helical" evidence="1">
    <location>
        <begin position="65"/>
        <end position="81"/>
    </location>
</feature>
<dbReference type="Proteomes" id="UP001159663">
    <property type="component" value="Unassembled WGS sequence"/>
</dbReference>
<protein>
    <submittedName>
        <fullName evidence="2">Uncharacterized protein</fullName>
    </submittedName>
</protein>
<name>A0AA43G359_VIBSP</name>
<reference evidence="2" key="1">
    <citation type="submission" date="2022-01" db="EMBL/GenBank/DDBJ databases">
        <title>Vibrio aestuarianus Clade A and Clade B isolates are associated with Pacific oyster (Crassostrea gigas) disease outbreaks across Ireland.</title>
        <authorList>
            <person name="Coyle N."/>
            <person name="O'Toole C."/>
            <person name="Thomas J.C.L."/>
            <person name="Ryder D."/>
            <person name="Cheslett D."/>
            <person name="Feist S."/>
            <person name="Bean T."/>
            <person name="Joseph A."/>
            <person name="Waina A."/>
            <person name="Feil E."/>
            <person name="Verner-Jeffreys D.W."/>
        </authorList>
    </citation>
    <scope>NUCLEOTIDE SEQUENCE</scope>
    <source>
        <strain evidence="2">S/17/14 A</strain>
    </source>
</reference>
<dbReference type="AlphaFoldDB" id="A0AA43G359"/>
<evidence type="ECO:0000256" key="1">
    <source>
        <dbReference type="SAM" id="Phobius"/>
    </source>
</evidence>
<evidence type="ECO:0000313" key="2">
    <source>
        <dbReference type="EMBL" id="MDH5924671.1"/>
    </source>
</evidence>
<evidence type="ECO:0000313" key="3">
    <source>
        <dbReference type="Proteomes" id="UP001159663"/>
    </source>
</evidence>
<feature type="non-terminal residue" evidence="2">
    <location>
        <position position="1"/>
    </location>
</feature>
<dbReference type="EMBL" id="JAKMYX010000324">
    <property type="protein sequence ID" value="MDH5924671.1"/>
    <property type="molecule type" value="Genomic_DNA"/>
</dbReference>
<gene>
    <name evidence="2" type="ORF">L8R85_27315</name>
</gene>
<dbReference type="RefSeq" id="WP_280534985.1">
    <property type="nucleotide sequence ID" value="NZ_JAKMYX010000324.1"/>
</dbReference>
<accession>A0AA43G359</accession>
<keyword evidence="1" id="KW-1133">Transmembrane helix</keyword>
<keyword evidence="1" id="KW-0812">Transmembrane</keyword>
<comment type="caution">
    <text evidence="2">The sequence shown here is derived from an EMBL/GenBank/DDBJ whole genome shotgun (WGS) entry which is preliminary data.</text>
</comment>
<organism evidence="2 3">
    <name type="scientific">Vibrio splendidus</name>
    <dbReference type="NCBI Taxonomy" id="29497"/>
    <lineage>
        <taxon>Bacteria</taxon>
        <taxon>Pseudomonadati</taxon>
        <taxon>Pseudomonadota</taxon>
        <taxon>Gammaproteobacteria</taxon>
        <taxon>Vibrionales</taxon>
        <taxon>Vibrionaceae</taxon>
        <taxon>Vibrio</taxon>
    </lineage>
</organism>